<evidence type="ECO:0000313" key="2">
    <source>
        <dbReference type="EMBL" id="CAD7230436.1"/>
    </source>
</evidence>
<feature type="compositionally biased region" description="Polar residues" evidence="1">
    <location>
        <begin position="1"/>
        <end position="20"/>
    </location>
</feature>
<evidence type="ECO:0000256" key="1">
    <source>
        <dbReference type="SAM" id="MobiDB-lite"/>
    </source>
</evidence>
<dbReference type="EMBL" id="OB662689">
    <property type="protein sequence ID" value="CAD7230436.1"/>
    <property type="molecule type" value="Genomic_DNA"/>
</dbReference>
<feature type="compositionally biased region" description="Polar residues" evidence="1">
    <location>
        <begin position="64"/>
        <end position="77"/>
    </location>
</feature>
<dbReference type="AlphaFoldDB" id="A0A7R8WK16"/>
<gene>
    <name evidence="2" type="ORF">CTOB1V02_LOCUS8294</name>
</gene>
<organism evidence="2">
    <name type="scientific">Cyprideis torosa</name>
    <dbReference type="NCBI Taxonomy" id="163714"/>
    <lineage>
        <taxon>Eukaryota</taxon>
        <taxon>Metazoa</taxon>
        <taxon>Ecdysozoa</taxon>
        <taxon>Arthropoda</taxon>
        <taxon>Crustacea</taxon>
        <taxon>Oligostraca</taxon>
        <taxon>Ostracoda</taxon>
        <taxon>Podocopa</taxon>
        <taxon>Podocopida</taxon>
        <taxon>Cytherocopina</taxon>
        <taxon>Cytheroidea</taxon>
        <taxon>Cytherideidae</taxon>
        <taxon>Cyprideis</taxon>
    </lineage>
</organism>
<feature type="region of interest" description="Disordered" evidence="1">
    <location>
        <begin position="1"/>
        <end position="22"/>
    </location>
</feature>
<reference evidence="2" key="1">
    <citation type="submission" date="2020-11" db="EMBL/GenBank/DDBJ databases">
        <authorList>
            <person name="Tran Van P."/>
        </authorList>
    </citation>
    <scope>NUCLEOTIDE SEQUENCE</scope>
</reference>
<name>A0A7R8WK16_9CRUS</name>
<proteinExistence type="predicted"/>
<accession>A0A7R8WK16</accession>
<sequence>MATPMGSQSKMATPMDSQSKMAPPWLLSKMAAPTIDESKMTAPISMGTGSAYASMIGRHKHSQSISTFATRGGTSRLASPPYPSQREGLTPKGLARSDPMIYFVERSHLSSRCEGVAEVSLAGRSIYAAQVKSHPGNEAIFNQTEEPDLSVIEQRSALTAQVQSKPGNEAVFNQTEEPDLSVTECQLSSRVHLVSKESKKRLSTTLINRPN</sequence>
<protein>
    <submittedName>
        <fullName evidence="2">Uncharacterized protein</fullName>
    </submittedName>
</protein>
<feature type="region of interest" description="Disordered" evidence="1">
    <location>
        <begin position="64"/>
        <end position="93"/>
    </location>
</feature>